<dbReference type="AlphaFoldDB" id="A0A7D7MD47"/>
<accession>A0A7D7MD47</accession>
<dbReference type="Proteomes" id="UP000514716">
    <property type="component" value="Chromosome"/>
</dbReference>
<organism evidence="1 2">
    <name type="scientific">Planococcus maritimus</name>
    <dbReference type="NCBI Taxonomy" id="192421"/>
    <lineage>
        <taxon>Bacteria</taxon>
        <taxon>Bacillati</taxon>
        <taxon>Bacillota</taxon>
        <taxon>Bacilli</taxon>
        <taxon>Bacillales</taxon>
        <taxon>Caryophanaceae</taxon>
        <taxon>Planococcus</taxon>
    </lineage>
</organism>
<dbReference type="RefSeq" id="WP_182093123.1">
    <property type="nucleotide sequence ID" value="NZ_CP059540.1"/>
</dbReference>
<gene>
    <name evidence="1" type="ORF">H1Q58_06330</name>
</gene>
<proteinExistence type="predicted"/>
<dbReference type="PROSITE" id="PS51257">
    <property type="entry name" value="PROKAR_LIPOPROTEIN"/>
    <property type="match status" value="1"/>
</dbReference>
<dbReference type="EMBL" id="CP059540">
    <property type="protein sequence ID" value="QMT18575.1"/>
    <property type="molecule type" value="Genomic_DNA"/>
</dbReference>
<reference evidence="1 2" key="1">
    <citation type="submission" date="2020-07" db="EMBL/GenBank/DDBJ databases">
        <title>Screening of a cold-adapted Planococcus bacterium producing protease in traditional shrimp paste and protease identification by genome sequencing.</title>
        <authorList>
            <person name="Gao R."/>
            <person name="Leng W."/>
            <person name="Chu Q."/>
            <person name="Wu X."/>
            <person name="Liu H."/>
            <person name="Li X."/>
        </authorList>
    </citation>
    <scope>NUCLEOTIDE SEQUENCE [LARGE SCALE GENOMIC DNA]</scope>
    <source>
        <strain evidence="1 2">XJ11</strain>
    </source>
</reference>
<sequence length="172" mass="18894">MRRLGLQTILCSSVLILAGCVSPEDDLAEGVSTARAVFEQEAPEPNEAAGDTELYVPGGYEVEQPSDDHNVLITRGSQAFALSLNPNEAPDSTFFYDLQKASPEESWLADEKFSQHGRFGFVTVRTIAEDRYELVVSSGGAKLSTITEQSALRNQMEWMMKTARSIEAAQEE</sequence>
<protein>
    <submittedName>
        <fullName evidence="1">Uncharacterized protein</fullName>
    </submittedName>
</protein>
<dbReference type="KEGG" id="pdec:H1Q58_06330"/>
<name>A0A7D7MD47_PLAMR</name>
<evidence type="ECO:0000313" key="1">
    <source>
        <dbReference type="EMBL" id="QMT18575.1"/>
    </source>
</evidence>
<keyword evidence="2" id="KW-1185">Reference proteome</keyword>
<evidence type="ECO:0000313" key="2">
    <source>
        <dbReference type="Proteomes" id="UP000514716"/>
    </source>
</evidence>